<evidence type="ECO:0000256" key="8">
    <source>
        <dbReference type="ARBA" id="ARBA00023242"/>
    </source>
</evidence>
<dbReference type="PANTHER" id="PTHR15402">
    <property type="entry name" value="TRANSCRIPTION FACTOR-LIKE 5 PROTEIN"/>
    <property type="match status" value="1"/>
</dbReference>
<organism evidence="11 12">
    <name type="scientific">Araneus ventricosus</name>
    <name type="common">Orbweaver spider</name>
    <name type="synonym">Epeira ventricosa</name>
    <dbReference type="NCBI Taxonomy" id="182803"/>
    <lineage>
        <taxon>Eukaryota</taxon>
        <taxon>Metazoa</taxon>
        <taxon>Ecdysozoa</taxon>
        <taxon>Arthropoda</taxon>
        <taxon>Chelicerata</taxon>
        <taxon>Arachnida</taxon>
        <taxon>Araneae</taxon>
        <taxon>Araneomorphae</taxon>
        <taxon>Entelegynae</taxon>
        <taxon>Araneoidea</taxon>
        <taxon>Araneidae</taxon>
        <taxon>Araneus</taxon>
    </lineage>
</organism>
<evidence type="ECO:0000313" key="12">
    <source>
        <dbReference type="Proteomes" id="UP000499080"/>
    </source>
</evidence>
<keyword evidence="12" id="KW-1185">Reference proteome</keyword>
<proteinExistence type="predicted"/>
<keyword evidence="8" id="KW-0539">Nucleus</keyword>
<dbReference type="InterPro" id="IPR011598">
    <property type="entry name" value="bHLH_dom"/>
</dbReference>
<dbReference type="SUPFAM" id="SSF47459">
    <property type="entry name" value="HLH, helix-loop-helix DNA-binding domain"/>
    <property type="match status" value="1"/>
</dbReference>
<feature type="compositionally biased region" description="Low complexity" evidence="9">
    <location>
        <begin position="246"/>
        <end position="268"/>
    </location>
</feature>
<keyword evidence="2" id="KW-0217">Developmental protein</keyword>
<dbReference type="GO" id="GO:0000981">
    <property type="term" value="F:DNA-binding transcription factor activity, RNA polymerase II-specific"/>
    <property type="evidence" value="ECO:0007669"/>
    <property type="project" value="TreeGrafter"/>
</dbReference>
<evidence type="ECO:0000256" key="5">
    <source>
        <dbReference type="ARBA" id="ARBA00023015"/>
    </source>
</evidence>
<keyword evidence="5" id="KW-0805">Transcription regulation</keyword>
<feature type="region of interest" description="Disordered" evidence="9">
    <location>
        <begin position="209"/>
        <end position="297"/>
    </location>
</feature>
<evidence type="ECO:0000256" key="6">
    <source>
        <dbReference type="ARBA" id="ARBA00023125"/>
    </source>
</evidence>
<dbReference type="GO" id="GO:0007283">
    <property type="term" value="P:spermatogenesis"/>
    <property type="evidence" value="ECO:0007669"/>
    <property type="project" value="UniProtKB-KW"/>
</dbReference>
<keyword evidence="7" id="KW-0804">Transcription</keyword>
<evidence type="ECO:0000256" key="2">
    <source>
        <dbReference type="ARBA" id="ARBA00022473"/>
    </source>
</evidence>
<dbReference type="GO" id="GO:0046983">
    <property type="term" value="F:protein dimerization activity"/>
    <property type="evidence" value="ECO:0007669"/>
    <property type="project" value="InterPro"/>
</dbReference>
<dbReference type="Proteomes" id="UP000499080">
    <property type="component" value="Unassembled WGS sequence"/>
</dbReference>
<evidence type="ECO:0000256" key="1">
    <source>
        <dbReference type="ARBA" id="ARBA00004123"/>
    </source>
</evidence>
<dbReference type="SMART" id="SM00353">
    <property type="entry name" value="HLH"/>
    <property type="match status" value="1"/>
</dbReference>
<evidence type="ECO:0000256" key="3">
    <source>
        <dbReference type="ARBA" id="ARBA00022782"/>
    </source>
</evidence>
<dbReference type="PROSITE" id="PS50888">
    <property type="entry name" value="BHLH"/>
    <property type="match status" value="1"/>
</dbReference>
<reference evidence="11 12" key="1">
    <citation type="journal article" date="2019" name="Sci. Rep.">
        <title>Orb-weaving spider Araneus ventricosus genome elucidates the spidroin gene catalogue.</title>
        <authorList>
            <person name="Kono N."/>
            <person name="Nakamura H."/>
            <person name="Ohtoshi R."/>
            <person name="Moran D.A.P."/>
            <person name="Shinohara A."/>
            <person name="Yoshida Y."/>
            <person name="Fujiwara M."/>
            <person name="Mori M."/>
            <person name="Tomita M."/>
            <person name="Arakawa K."/>
        </authorList>
    </citation>
    <scope>NUCLEOTIDE SEQUENCE [LARGE SCALE GENOMIC DNA]</scope>
</reference>
<dbReference type="CDD" id="cd19683">
    <property type="entry name" value="bHLH_SOHLH_like"/>
    <property type="match status" value="1"/>
</dbReference>
<feature type="compositionally biased region" description="Polar residues" evidence="9">
    <location>
        <begin position="269"/>
        <end position="278"/>
    </location>
</feature>
<keyword evidence="4" id="KW-0744">Spermatogenesis</keyword>
<evidence type="ECO:0000313" key="11">
    <source>
        <dbReference type="EMBL" id="GBM29900.1"/>
    </source>
</evidence>
<dbReference type="Pfam" id="PF00010">
    <property type="entry name" value="HLH"/>
    <property type="match status" value="1"/>
</dbReference>
<accession>A0A4Y2EL23</accession>
<evidence type="ECO:0000256" key="7">
    <source>
        <dbReference type="ARBA" id="ARBA00023163"/>
    </source>
</evidence>
<keyword evidence="6" id="KW-0238">DNA-binding</keyword>
<name>A0A4Y2EL23_ARAVE</name>
<protein>
    <recommendedName>
        <fullName evidence="10">BHLH domain-containing protein</fullName>
    </recommendedName>
</protein>
<dbReference type="InterPro" id="IPR036638">
    <property type="entry name" value="HLH_DNA-bd_sf"/>
</dbReference>
<feature type="domain" description="BHLH" evidence="10">
    <location>
        <begin position="323"/>
        <end position="373"/>
    </location>
</feature>
<comment type="subcellular location">
    <subcellularLocation>
        <location evidence="1">Nucleus</location>
    </subcellularLocation>
</comment>
<evidence type="ECO:0000259" key="10">
    <source>
        <dbReference type="PROSITE" id="PS50888"/>
    </source>
</evidence>
<sequence>MAQFEPSRILENRVEADNVQQYVEIGANTYLGTKDGMKYALIPTSDNKFKLCELPCESSMSLNTSKSLWYSSPAEENKVEATVTPTSGCRTIKLVAVRKEPTPCKGQGDESGNSIISTPDSASRLKNVDNSGSVEILDSLDGNQIHLEESPPLTYTTLVPKQEKIEDVTSVSYALPQNSFFQIPQAQLTPLSSKPTRFVKPRQRMQVLRGNSPYPACSPIPRATRGQRQRKPRQVWYQYRTPVLHSTPTSMSSPSSSLSSGETTKNSSITSSDESQVSLEYPRVPNNTPNSEEEGLESKQKMLDLQQWIPQIQSSIENYEQMDPRESHNEKERKRRLRIKHACQLMKSLLPCVCDKTDNATVFENAVHFIAFMKETVGSDYDMEFLEQTCMY</sequence>
<dbReference type="EMBL" id="BGPR01000647">
    <property type="protein sequence ID" value="GBM29900.1"/>
    <property type="molecule type" value="Genomic_DNA"/>
</dbReference>
<feature type="compositionally biased region" description="Polar residues" evidence="9">
    <location>
        <begin position="110"/>
        <end position="121"/>
    </location>
</feature>
<dbReference type="AlphaFoldDB" id="A0A4Y2EL23"/>
<comment type="caution">
    <text evidence="11">The sequence shown here is derived from an EMBL/GenBank/DDBJ whole genome shotgun (WGS) entry which is preliminary data.</text>
</comment>
<dbReference type="GO" id="GO:0030154">
    <property type="term" value="P:cell differentiation"/>
    <property type="evidence" value="ECO:0007669"/>
    <property type="project" value="UniProtKB-KW"/>
</dbReference>
<evidence type="ECO:0000256" key="9">
    <source>
        <dbReference type="SAM" id="MobiDB-lite"/>
    </source>
</evidence>
<gene>
    <name evidence="11" type="ORF">AVEN_246460_1</name>
</gene>
<feature type="region of interest" description="Disordered" evidence="9">
    <location>
        <begin position="102"/>
        <end position="124"/>
    </location>
</feature>
<dbReference type="PANTHER" id="PTHR15402:SF2">
    <property type="entry name" value="TRANSCRIPTION FACTOR LIKE 5"/>
    <property type="match status" value="1"/>
</dbReference>
<dbReference type="Gene3D" id="4.10.280.10">
    <property type="entry name" value="Helix-loop-helix DNA-binding domain"/>
    <property type="match status" value="1"/>
</dbReference>
<dbReference type="GO" id="GO:0000978">
    <property type="term" value="F:RNA polymerase II cis-regulatory region sequence-specific DNA binding"/>
    <property type="evidence" value="ECO:0007669"/>
    <property type="project" value="TreeGrafter"/>
</dbReference>
<dbReference type="OrthoDB" id="6430725at2759"/>
<dbReference type="InterPro" id="IPR039583">
    <property type="entry name" value="TCFL5/SOLH1/2"/>
</dbReference>
<evidence type="ECO:0000256" key="4">
    <source>
        <dbReference type="ARBA" id="ARBA00022871"/>
    </source>
</evidence>
<keyword evidence="3" id="KW-0221">Differentiation</keyword>
<dbReference type="GO" id="GO:0005634">
    <property type="term" value="C:nucleus"/>
    <property type="evidence" value="ECO:0007669"/>
    <property type="project" value="UniProtKB-SubCell"/>
</dbReference>